<keyword evidence="2" id="KW-1185">Reference proteome</keyword>
<dbReference type="Proteomes" id="UP000001963">
    <property type="component" value="Chromosome"/>
</dbReference>
<accession>A0A286M356</accession>
<protein>
    <submittedName>
        <fullName evidence="1">Uncharacterized protein</fullName>
    </submittedName>
</protein>
<reference evidence="1 2" key="1">
    <citation type="journal article" date="2007" name="J. Bacteriol.">
        <title>Genome sequence analysis of the emerging human pathogenic acetic acid bacterium Granulibacter bethesdensis.</title>
        <authorList>
            <person name="Greenberg D.E."/>
            <person name="Porcella S.F."/>
            <person name="Zelazny A.M."/>
            <person name="Virtaneva K."/>
            <person name="Sturdevant D.E."/>
            <person name="Kupko J.J.III."/>
            <person name="Barbian K.D."/>
            <person name="Babar A."/>
            <person name="Dorward D.W."/>
            <person name="Holland S.M."/>
        </authorList>
    </citation>
    <scope>NUCLEOTIDE SEQUENCE [LARGE SCALE GENOMIC DNA]</scope>
    <source>
        <strain evidence="2">ATCC BAA-1260 / CGDNIH1</strain>
    </source>
</reference>
<dbReference type="KEGG" id="gbe:GbCGDNIH1_7114"/>
<dbReference type="AlphaFoldDB" id="A0A286M356"/>
<evidence type="ECO:0000313" key="2">
    <source>
        <dbReference type="Proteomes" id="UP000001963"/>
    </source>
</evidence>
<organism evidence="1 2">
    <name type="scientific">Granulibacter bethesdensis (strain ATCC BAA-1260 / CGDNIH1)</name>
    <dbReference type="NCBI Taxonomy" id="391165"/>
    <lineage>
        <taxon>Bacteria</taxon>
        <taxon>Pseudomonadati</taxon>
        <taxon>Pseudomonadota</taxon>
        <taxon>Alphaproteobacteria</taxon>
        <taxon>Acetobacterales</taxon>
        <taxon>Acetobacteraceae</taxon>
        <taxon>Granulibacter</taxon>
    </lineage>
</organism>
<gene>
    <name evidence="1" type="ordered locus">GbCGDNIH1_7114</name>
</gene>
<proteinExistence type="predicted"/>
<dbReference type="EMBL" id="CP000394">
    <property type="protein sequence ID" value="ASV62455.1"/>
    <property type="molecule type" value="Genomic_DNA"/>
</dbReference>
<evidence type="ECO:0000313" key="1">
    <source>
        <dbReference type="EMBL" id="ASV62455.1"/>
    </source>
</evidence>
<sequence>MQIILSQKDFFPTELLCYEDMDRLKFFLIGKLLSRQSDGADGSWMHFRPSYVFLRRRLC</sequence>
<name>A0A286M356_GRABC</name>